<comment type="caution">
    <text evidence="2">The sequence shown here is derived from an EMBL/GenBank/DDBJ whole genome shotgun (WGS) entry which is preliminary data.</text>
</comment>
<proteinExistence type="predicted"/>
<dbReference type="InterPro" id="IPR041581">
    <property type="entry name" value="Glyoxalase_6"/>
</dbReference>
<protein>
    <submittedName>
        <fullName evidence="2">VOC family protein</fullName>
    </submittedName>
</protein>
<evidence type="ECO:0000259" key="1">
    <source>
        <dbReference type="PROSITE" id="PS51819"/>
    </source>
</evidence>
<dbReference type="Pfam" id="PF18029">
    <property type="entry name" value="Glyoxalase_6"/>
    <property type="match status" value="1"/>
</dbReference>
<evidence type="ECO:0000313" key="2">
    <source>
        <dbReference type="EMBL" id="MDF0603399.1"/>
    </source>
</evidence>
<organism evidence="2 3">
    <name type="scientific">Psychromarinibacter sediminicola</name>
    <dbReference type="NCBI Taxonomy" id="3033385"/>
    <lineage>
        <taxon>Bacteria</taxon>
        <taxon>Pseudomonadati</taxon>
        <taxon>Pseudomonadota</taxon>
        <taxon>Alphaproteobacteria</taxon>
        <taxon>Rhodobacterales</taxon>
        <taxon>Paracoccaceae</taxon>
        <taxon>Psychromarinibacter</taxon>
    </lineage>
</organism>
<dbReference type="InterPro" id="IPR037523">
    <property type="entry name" value="VOC_core"/>
</dbReference>
<dbReference type="PROSITE" id="PS51819">
    <property type="entry name" value="VOC"/>
    <property type="match status" value="1"/>
</dbReference>
<feature type="domain" description="VOC" evidence="1">
    <location>
        <begin position="8"/>
        <end position="122"/>
    </location>
</feature>
<keyword evidence="3" id="KW-1185">Reference proteome</keyword>
<reference evidence="2" key="1">
    <citation type="submission" date="2023-03" db="EMBL/GenBank/DDBJ databases">
        <title>Multiphase analysis and comparison of six strains from genera Psychromarinibacter, Lutimaribacter, and Maritimibacter, including a novel species: Psychromarinibacter sediminicola sp. nov.</title>
        <authorList>
            <person name="Wang Y.-H."/>
            <person name="Ye M.-Q."/>
            <person name="Du Z.-J."/>
        </authorList>
    </citation>
    <scope>NUCLEOTIDE SEQUENCE</scope>
    <source>
        <strain evidence="2">C21-152</strain>
    </source>
</reference>
<accession>A0AAE3TBY5</accession>
<dbReference type="AlphaFoldDB" id="A0AAE3TBY5"/>
<dbReference type="Proteomes" id="UP001220964">
    <property type="component" value="Unassembled WGS sequence"/>
</dbReference>
<dbReference type="EMBL" id="JARGYC010000091">
    <property type="protein sequence ID" value="MDF0603399.1"/>
    <property type="molecule type" value="Genomic_DNA"/>
</dbReference>
<gene>
    <name evidence="2" type="ORF">P1J78_21950</name>
</gene>
<dbReference type="PANTHER" id="PTHR33993">
    <property type="entry name" value="GLYOXALASE-RELATED"/>
    <property type="match status" value="1"/>
</dbReference>
<dbReference type="SUPFAM" id="SSF54593">
    <property type="entry name" value="Glyoxalase/Bleomycin resistance protein/Dihydroxybiphenyl dioxygenase"/>
    <property type="match status" value="1"/>
</dbReference>
<dbReference type="InterPro" id="IPR052164">
    <property type="entry name" value="Anthracycline_SecMetBiosynth"/>
</dbReference>
<dbReference type="CDD" id="cd07247">
    <property type="entry name" value="SgaA_N_like"/>
    <property type="match status" value="1"/>
</dbReference>
<dbReference type="Gene3D" id="3.10.180.10">
    <property type="entry name" value="2,3-Dihydroxybiphenyl 1,2-Dioxygenase, domain 1"/>
    <property type="match status" value="1"/>
</dbReference>
<name>A0AAE3TBY5_9RHOB</name>
<dbReference type="RefSeq" id="WP_275569521.1">
    <property type="nucleotide sequence ID" value="NZ_JARGYC010000091.1"/>
</dbReference>
<sequence>MPYTPQFPVVWTEIPVGDFDKAVAFYRAAMDYDLTVDNSGPNPMAMIPGTDDMACSGHIYPGTPGKGAGPTIHLSVPGTVEEAVEKWVAAGGTKVSDAIAIPPGRFAYVEDPDGNSIGLFEPAKG</sequence>
<dbReference type="InterPro" id="IPR029068">
    <property type="entry name" value="Glyas_Bleomycin-R_OHBP_Dase"/>
</dbReference>
<evidence type="ECO:0000313" key="3">
    <source>
        <dbReference type="Proteomes" id="UP001220964"/>
    </source>
</evidence>